<evidence type="ECO:0000313" key="10">
    <source>
        <dbReference type="EMBL" id="CAJ1952157.1"/>
    </source>
</evidence>
<dbReference type="AlphaFoldDB" id="A0AAD2JIC8"/>
<gene>
    <name evidence="10" type="ORF">CYCCA115_LOCUS13416</name>
</gene>
<keyword evidence="11" id="KW-1185">Reference proteome</keyword>
<evidence type="ECO:0000256" key="7">
    <source>
        <dbReference type="RuleBase" id="RU079119"/>
    </source>
</evidence>
<keyword evidence="3 7" id="KW-0812">Transmembrane</keyword>
<keyword evidence="2 7" id="KW-0808">Transferase</keyword>
<dbReference type="GO" id="GO:0016020">
    <property type="term" value="C:membrane"/>
    <property type="evidence" value="ECO:0007669"/>
    <property type="project" value="UniProtKB-SubCell"/>
</dbReference>
<comment type="catalytic activity">
    <reaction evidence="7">
        <text>L-cysteinyl-[protein] + hexadecanoyl-CoA = S-hexadecanoyl-L-cysteinyl-[protein] + CoA</text>
        <dbReference type="Rhea" id="RHEA:36683"/>
        <dbReference type="Rhea" id="RHEA-COMP:10131"/>
        <dbReference type="Rhea" id="RHEA-COMP:11032"/>
        <dbReference type="ChEBI" id="CHEBI:29950"/>
        <dbReference type="ChEBI" id="CHEBI:57287"/>
        <dbReference type="ChEBI" id="CHEBI:57379"/>
        <dbReference type="ChEBI" id="CHEBI:74151"/>
        <dbReference type="EC" id="2.3.1.225"/>
    </reaction>
</comment>
<evidence type="ECO:0000256" key="3">
    <source>
        <dbReference type="ARBA" id="ARBA00022692"/>
    </source>
</evidence>
<comment type="domain">
    <text evidence="7">The DHHC domain is required for palmitoyltransferase activity.</text>
</comment>
<evidence type="ECO:0000256" key="5">
    <source>
        <dbReference type="ARBA" id="ARBA00023136"/>
    </source>
</evidence>
<reference evidence="10" key="1">
    <citation type="submission" date="2023-08" db="EMBL/GenBank/DDBJ databases">
        <authorList>
            <person name="Audoor S."/>
            <person name="Bilcke G."/>
        </authorList>
    </citation>
    <scope>NUCLEOTIDE SEQUENCE</scope>
</reference>
<name>A0AAD2JIC8_9STRA</name>
<dbReference type="PANTHER" id="PTHR12246">
    <property type="entry name" value="PALMITOYLTRANSFERASE ZDHHC16"/>
    <property type="match status" value="1"/>
</dbReference>
<feature type="region of interest" description="Disordered" evidence="8">
    <location>
        <begin position="304"/>
        <end position="353"/>
    </location>
</feature>
<feature type="transmembrane region" description="Helical" evidence="7">
    <location>
        <begin position="56"/>
        <end position="80"/>
    </location>
</feature>
<organism evidence="10 11">
    <name type="scientific">Cylindrotheca closterium</name>
    <dbReference type="NCBI Taxonomy" id="2856"/>
    <lineage>
        <taxon>Eukaryota</taxon>
        <taxon>Sar</taxon>
        <taxon>Stramenopiles</taxon>
        <taxon>Ochrophyta</taxon>
        <taxon>Bacillariophyta</taxon>
        <taxon>Bacillariophyceae</taxon>
        <taxon>Bacillariophycidae</taxon>
        <taxon>Bacillariales</taxon>
        <taxon>Bacillariaceae</taxon>
        <taxon>Cylindrotheca</taxon>
    </lineage>
</organism>
<sequence length="374" mass="41693">MGGRKDICKGKFGTTFNAQKWRSLDPCGLIGASVSVSIHIFCFLVIATYLVEGSLIANGIFLLLYTPSVILALSSLYMAWVTDPGAVPMGARPLVTVRRAPSGALRDTTSSRAIRRCNKCNDNYKPNRAHHDSVTGRCIVKFDHHCPWIGNAVGALNHKMFCLFVFYTMISCVWSVVLVVARVAKCKSPFVDPAEDILESCEFWHHNWMILAVTLVSLIFFSFTSCMLCEQVEAIKTNASKIARMKMKVGQAGTELSRVTEEFNEMFGGESNQVAWHWFLPLSVTFPQGMKKVVLGYEWDETFDPSPYEEPNQGDEEEGRIEMTASKHRSESSTKSVNAEGFQSSLAGNDQLGFPRDRMPRSFFLLSLSFDTGS</sequence>
<proteinExistence type="inferred from homology"/>
<evidence type="ECO:0000259" key="9">
    <source>
        <dbReference type="Pfam" id="PF01529"/>
    </source>
</evidence>
<dbReference type="PROSITE" id="PS50216">
    <property type="entry name" value="DHHC"/>
    <property type="match status" value="1"/>
</dbReference>
<evidence type="ECO:0000256" key="8">
    <source>
        <dbReference type="SAM" id="MobiDB-lite"/>
    </source>
</evidence>
<dbReference type="InterPro" id="IPR039859">
    <property type="entry name" value="PFA4/ZDH16/20/ERF2-like"/>
</dbReference>
<evidence type="ECO:0000256" key="6">
    <source>
        <dbReference type="ARBA" id="ARBA00023315"/>
    </source>
</evidence>
<evidence type="ECO:0000256" key="2">
    <source>
        <dbReference type="ARBA" id="ARBA00022679"/>
    </source>
</evidence>
<dbReference type="EC" id="2.3.1.225" evidence="7"/>
<feature type="domain" description="Palmitoyltransferase DHHC" evidence="9">
    <location>
        <begin position="116"/>
        <end position="246"/>
    </location>
</feature>
<comment type="similarity">
    <text evidence="7">Belongs to the DHHC palmitoyltransferase family.</text>
</comment>
<comment type="caution">
    <text evidence="10">The sequence shown here is derived from an EMBL/GenBank/DDBJ whole genome shotgun (WGS) entry which is preliminary data.</text>
</comment>
<accession>A0AAD2JIC8</accession>
<evidence type="ECO:0000313" key="11">
    <source>
        <dbReference type="Proteomes" id="UP001295423"/>
    </source>
</evidence>
<feature type="transmembrane region" description="Helical" evidence="7">
    <location>
        <begin position="208"/>
        <end position="229"/>
    </location>
</feature>
<keyword evidence="6 7" id="KW-0012">Acyltransferase</keyword>
<keyword evidence="4 7" id="KW-1133">Transmembrane helix</keyword>
<evidence type="ECO:0000256" key="1">
    <source>
        <dbReference type="ARBA" id="ARBA00004141"/>
    </source>
</evidence>
<dbReference type="Proteomes" id="UP001295423">
    <property type="component" value="Unassembled WGS sequence"/>
</dbReference>
<evidence type="ECO:0000256" key="4">
    <source>
        <dbReference type="ARBA" id="ARBA00022989"/>
    </source>
</evidence>
<dbReference type="InterPro" id="IPR001594">
    <property type="entry name" value="Palmitoyltrfase_DHHC"/>
</dbReference>
<feature type="transmembrane region" description="Helical" evidence="7">
    <location>
        <begin position="29"/>
        <end position="50"/>
    </location>
</feature>
<feature type="transmembrane region" description="Helical" evidence="7">
    <location>
        <begin position="161"/>
        <end position="184"/>
    </location>
</feature>
<dbReference type="EMBL" id="CAKOGP040001802">
    <property type="protein sequence ID" value="CAJ1952157.1"/>
    <property type="molecule type" value="Genomic_DNA"/>
</dbReference>
<feature type="compositionally biased region" description="Polar residues" evidence="8">
    <location>
        <begin position="333"/>
        <end position="348"/>
    </location>
</feature>
<comment type="subcellular location">
    <subcellularLocation>
        <location evidence="1">Membrane</location>
        <topology evidence="1">Multi-pass membrane protein</topology>
    </subcellularLocation>
</comment>
<keyword evidence="5 7" id="KW-0472">Membrane</keyword>
<dbReference type="GO" id="GO:0019706">
    <property type="term" value="F:protein-cysteine S-palmitoyltransferase activity"/>
    <property type="evidence" value="ECO:0007669"/>
    <property type="project" value="UniProtKB-EC"/>
</dbReference>
<dbReference type="Pfam" id="PF01529">
    <property type="entry name" value="DHHC"/>
    <property type="match status" value="1"/>
</dbReference>
<protein>
    <recommendedName>
        <fullName evidence="7">Palmitoyltransferase</fullName>
        <ecNumber evidence="7">2.3.1.225</ecNumber>
    </recommendedName>
</protein>